<sequence>MSCIHICRGHQLSSLCFVHNDRIGGRDLIASSTIWTVVFATITSQMDHTPPLLLPSSMESNIDNAKTTPIALSVRTSSPPPPPSPTVANPPSTQHPINSHLIPIRPTGRSIT</sequence>
<keyword evidence="3" id="KW-1185">Reference proteome</keyword>
<evidence type="ECO:0000256" key="1">
    <source>
        <dbReference type="SAM" id="MobiDB-lite"/>
    </source>
</evidence>
<organism evidence="4">
    <name type="scientific">Hydatigena taeniaeformis</name>
    <name type="common">Feline tapeworm</name>
    <name type="synonym">Taenia taeniaeformis</name>
    <dbReference type="NCBI Taxonomy" id="6205"/>
    <lineage>
        <taxon>Eukaryota</taxon>
        <taxon>Metazoa</taxon>
        <taxon>Spiralia</taxon>
        <taxon>Lophotrochozoa</taxon>
        <taxon>Platyhelminthes</taxon>
        <taxon>Cestoda</taxon>
        <taxon>Eucestoda</taxon>
        <taxon>Cyclophyllidea</taxon>
        <taxon>Taeniidae</taxon>
        <taxon>Hydatigera</taxon>
    </lineage>
</organism>
<dbReference type="WBParaSite" id="TTAC_0000845301-mRNA-1">
    <property type="protein sequence ID" value="TTAC_0000845301-mRNA-1"/>
    <property type="gene ID" value="TTAC_0000845301"/>
</dbReference>
<feature type="region of interest" description="Disordered" evidence="1">
    <location>
        <begin position="67"/>
        <end position="112"/>
    </location>
</feature>
<accession>A0A0R3X4U7</accession>
<dbReference type="AlphaFoldDB" id="A0A0R3X4U7"/>
<proteinExistence type="predicted"/>
<name>A0A0R3X4U7_HYDTA</name>
<dbReference type="EMBL" id="UYWX01020506">
    <property type="protein sequence ID" value="VDM32989.1"/>
    <property type="molecule type" value="Genomic_DNA"/>
</dbReference>
<dbReference type="Proteomes" id="UP000274429">
    <property type="component" value="Unassembled WGS sequence"/>
</dbReference>
<evidence type="ECO:0000313" key="2">
    <source>
        <dbReference type="EMBL" id="VDM32989.1"/>
    </source>
</evidence>
<gene>
    <name evidence="2" type="ORF">TTAC_LOCUS8438</name>
</gene>
<reference evidence="2 3" key="2">
    <citation type="submission" date="2018-11" db="EMBL/GenBank/DDBJ databases">
        <authorList>
            <consortium name="Pathogen Informatics"/>
        </authorList>
    </citation>
    <scope>NUCLEOTIDE SEQUENCE [LARGE SCALE GENOMIC DNA]</scope>
</reference>
<reference evidence="4" key="1">
    <citation type="submission" date="2017-02" db="UniProtKB">
        <authorList>
            <consortium name="WormBaseParasite"/>
        </authorList>
    </citation>
    <scope>IDENTIFICATION</scope>
</reference>
<evidence type="ECO:0000313" key="3">
    <source>
        <dbReference type="Proteomes" id="UP000274429"/>
    </source>
</evidence>
<evidence type="ECO:0000313" key="4">
    <source>
        <dbReference type="WBParaSite" id="TTAC_0000845301-mRNA-1"/>
    </source>
</evidence>
<protein>
    <submittedName>
        <fullName evidence="2 4">Uncharacterized protein</fullName>
    </submittedName>
</protein>